<protein>
    <submittedName>
        <fullName evidence="1">Uncharacterized protein</fullName>
    </submittedName>
</protein>
<sequence>MRARRRQRDASRCAKEQPYAGIFLQQFDAVANGCRGFTQALRRFGETPRFGNADKGTQCFRVKHRQTPPYDPDKTRIVFL</sequence>
<proteinExistence type="predicted"/>
<dbReference type="AlphaFoldDB" id="A0A655BLJ1"/>
<evidence type="ECO:0000313" key="1">
    <source>
        <dbReference type="EMBL" id="CNT58069.1"/>
    </source>
</evidence>
<dbReference type="EMBL" id="CQPA01000001">
    <property type="protein sequence ID" value="CNT58069.1"/>
    <property type="molecule type" value="Genomic_DNA"/>
</dbReference>
<evidence type="ECO:0000313" key="2">
    <source>
        <dbReference type="Proteomes" id="UP000041314"/>
    </source>
</evidence>
<reference evidence="1 2" key="1">
    <citation type="submission" date="2015-03" db="EMBL/GenBank/DDBJ databases">
        <authorList>
            <consortium name="Pathogen Informatics"/>
        </authorList>
    </citation>
    <scope>NUCLEOTIDE SEQUENCE [LARGE SCALE GENOMIC DNA]</scope>
    <source>
        <strain evidence="1 2">A1104</strain>
    </source>
</reference>
<dbReference type="Proteomes" id="UP000041314">
    <property type="component" value="Unassembled WGS sequence"/>
</dbReference>
<accession>A0A655BLJ1</accession>
<organism evidence="1 2">
    <name type="scientific">Salmonella enterica subsp. enterica serovar Bovismorbificans</name>
    <dbReference type="NCBI Taxonomy" id="58097"/>
    <lineage>
        <taxon>Bacteria</taxon>
        <taxon>Pseudomonadati</taxon>
        <taxon>Pseudomonadota</taxon>
        <taxon>Gammaproteobacteria</taxon>
        <taxon>Enterobacterales</taxon>
        <taxon>Enterobacteriaceae</taxon>
        <taxon>Salmonella</taxon>
    </lineage>
</organism>
<gene>
    <name evidence="1" type="ORF">ERS008198_00242</name>
</gene>
<name>A0A655BLJ1_SALET</name>